<dbReference type="eggNOG" id="COG0456">
    <property type="taxonomic scope" value="Bacteria"/>
</dbReference>
<dbReference type="InterPro" id="IPR000182">
    <property type="entry name" value="GNAT_dom"/>
</dbReference>
<feature type="domain" description="N-acetyltransferase" evidence="2">
    <location>
        <begin position="1"/>
        <end position="115"/>
    </location>
</feature>
<sequence length="140" mass="16554">MVNSWRRLGRWHLYQEKGNLIAFAYTVETAELYFILLLAVAPEHQSQGYGSLILQELIQTAGLKPVLITIEPMDQQSENYSQRLKRLAFYEKNGFELTNHYYHEGEETYQIITKNSKTELEKFEKIMQRFFGRSLKIKVD</sequence>
<dbReference type="CDD" id="cd04301">
    <property type="entry name" value="NAT_SF"/>
    <property type="match status" value="1"/>
</dbReference>
<dbReference type="STRING" id="439219.SAMN02910293_02130"/>
<name>A0A1G6DDA0_9STRE</name>
<keyword evidence="3" id="KW-0808">Transferase</keyword>
<evidence type="ECO:0000313" key="3">
    <source>
        <dbReference type="EMBL" id="SDB43101.1"/>
    </source>
</evidence>
<keyword evidence="1" id="KW-0472">Membrane</keyword>
<dbReference type="InterPro" id="IPR016181">
    <property type="entry name" value="Acyl_CoA_acyltransferase"/>
</dbReference>
<gene>
    <name evidence="3" type="ORF">SAMN02910293_02130</name>
</gene>
<dbReference type="Proteomes" id="UP000182508">
    <property type="component" value="Unassembled WGS sequence"/>
</dbReference>
<reference evidence="3 4" key="1">
    <citation type="submission" date="2016-10" db="EMBL/GenBank/DDBJ databases">
        <authorList>
            <person name="de Groot N.N."/>
        </authorList>
    </citation>
    <scope>NUCLEOTIDE SEQUENCE [LARGE SCALE GENOMIC DNA]</scope>
    <source>
        <strain evidence="3 4">A-4</strain>
    </source>
</reference>
<evidence type="ECO:0000259" key="2">
    <source>
        <dbReference type="PROSITE" id="PS51186"/>
    </source>
</evidence>
<protein>
    <submittedName>
        <fullName evidence="3">Acetyltransferase (GNAT) domain-containing protein</fullName>
    </submittedName>
</protein>
<evidence type="ECO:0000256" key="1">
    <source>
        <dbReference type="SAM" id="Phobius"/>
    </source>
</evidence>
<organism evidence="3 4">
    <name type="scientific">Streptococcus henryi</name>
    <dbReference type="NCBI Taxonomy" id="439219"/>
    <lineage>
        <taxon>Bacteria</taxon>
        <taxon>Bacillati</taxon>
        <taxon>Bacillota</taxon>
        <taxon>Bacilli</taxon>
        <taxon>Lactobacillales</taxon>
        <taxon>Streptococcaceae</taxon>
        <taxon>Streptococcus</taxon>
    </lineage>
</organism>
<accession>A0A1G6DDA0</accession>
<dbReference type="GO" id="GO:0016747">
    <property type="term" value="F:acyltransferase activity, transferring groups other than amino-acyl groups"/>
    <property type="evidence" value="ECO:0007669"/>
    <property type="project" value="InterPro"/>
</dbReference>
<dbReference type="PROSITE" id="PS51186">
    <property type="entry name" value="GNAT"/>
    <property type="match status" value="1"/>
</dbReference>
<proteinExistence type="predicted"/>
<keyword evidence="1" id="KW-0812">Transmembrane</keyword>
<feature type="transmembrane region" description="Helical" evidence="1">
    <location>
        <begin position="20"/>
        <end position="41"/>
    </location>
</feature>
<evidence type="ECO:0000313" key="4">
    <source>
        <dbReference type="Proteomes" id="UP000182508"/>
    </source>
</evidence>
<dbReference type="EMBL" id="FMXP01000036">
    <property type="protein sequence ID" value="SDB43101.1"/>
    <property type="molecule type" value="Genomic_DNA"/>
</dbReference>
<dbReference type="Gene3D" id="3.40.630.30">
    <property type="match status" value="1"/>
</dbReference>
<keyword evidence="4" id="KW-1185">Reference proteome</keyword>
<dbReference type="Pfam" id="PF13508">
    <property type="entry name" value="Acetyltransf_7"/>
    <property type="match status" value="1"/>
</dbReference>
<dbReference type="SUPFAM" id="SSF55729">
    <property type="entry name" value="Acyl-CoA N-acyltransferases (Nat)"/>
    <property type="match status" value="1"/>
</dbReference>
<dbReference type="AlphaFoldDB" id="A0A1G6DDA0"/>
<keyword evidence="1" id="KW-1133">Transmembrane helix</keyword>